<feature type="binding site" evidence="5">
    <location>
        <position position="217"/>
    </location>
    <ligand>
        <name>S-adenosyl-L-methionine</name>
        <dbReference type="ChEBI" id="CHEBI:59789"/>
    </ligand>
</feature>
<dbReference type="SUPFAM" id="SSF53335">
    <property type="entry name" value="S-adenosyl-L-methionine-dependent methyltransferases"/>
    <property type="match status" value="1"/>
</dbReference>
<evidence type="ECO:0000313" key="7">
    <source>
        <dbReference type="EMBL" id="ACX91582.1"/>
    </source>
</evidence>
<evidence type="ECO:0000256" key="4">
    <source>
        <dbReference type="ARBA" id="ARBA00022884"/>
    </source>
</evidence>
<dbReference type="Pfam" id="PF01189">
    <property type="entry name" value="Methyltr_RsmB-F"/>
    <property type="match status" value="1"/>
</dbReference>
<sequence length="350" mass="40351">MLEYDEFVISDLREVYGEYLNDFLNAIRKPNPRLYIRVNTLKTSVEKILERLPHFKPDEDFKEAIYVEIKGPNEINIHENKVIVDKKTAESAMLGANVYKPGLKSVVINNAKDKRVTVYSDNGIPVAEGKYYGMNTNLVVEVTNSLYTSPKLADLPELKNGLIYVQGKASMYVAHLLDPHPNEKIVDMTAYAGGKLTHIYQLEPRVKLIGFDHTEKKVEKLRDLANKMGMRIEIYKADSRYLYEDYKIGDVDKVVIDPPCSALGIRPKLYDHKTKQDILNFHKYQKQFLNSAYKILKKNGVVIYSTCTVTTWENEKVINDPRFSVEYEIRFHPHIHEITGFFIAKLIKKG</sequence>
<keyword evidence="4 5" id="KW-0694">RNA-binding</keyword>
<evidence type="ECO:0000256" key="2">
    <source>
        <dbReference type="ARBA" id="ARBA00022679"/>
    </source>
</evidence>
<dbReference type="Gene3D" id="3.40.50.150">
    <property type="entry name" value="Vaccinia Virus protein VP39"/>
    <property type="match status" value="1"/>
</dbReference>
<dbReference type="InterPro" id="IPR043699">
    <property type="entry name" value="NSUN6"/>
</dbReference>
<keyword evidence="3 5" id="KW-0949">S-adenosyl-L-methionine</keyword>
<dbReference type="EMBL" id="CP001800">
    <property type="protein sequence ID" value="ACX91582.1"/>
    <property type="molecule type" value="Genomic_DNA"/>
</dbReference>
<dbReference type="PRINTS" id="PR02008">
    <property type="entry name" value="RCMTFAMILY"/>
</dbReference>
<dbReference type="AlphaFoldDB" id="D0KS63"/>
<feature type="active site" description="Nucleophile" evidence="5">
    <location>
        <position position="307"/>
    </location>
</feature>
<dbReference type="InterPro" id="IPR049560">
    <property type="entry name" value="MeTrfase_RsmB-F_NOP2_cat"/>
</dbReference>
<keyword evidence="2 5" id="KW-0808">Transferase</keyword>
<dbReference type="HOGENOM" id="CLU_005316_1_0_2"/>
<dbReference type="InterPro" id="IPR015947">
    <property type="entry name" value="PUA-like_sf"/>
</dbReference>
<dbReference type="InterPro" id="IPR023267">
    <property type="entry name" value="RCMT"/>
</dbReference>
<dbReference type="PANTHER" id="PTHR22807">
    <property type="entry name" value="NOP2 YEAST -RELATED NOL1/NOP2/FMU SUN DOMAIN-CONTAINING"/>
    <property type="match status" value="1"/>
</dbReference>
<feature type="binding site" evidence="5">
    <location>
        <position position="212"/>
    </location>
    <ligand>
        <name>S-adenosyl-L-methionine</name>
        <dbReference type="ChEBI" id="CHEBI:59789"/>
    </ligand>
</feature>
<feature type="binding site" evidence="5">
    <location>
        <position position="238"/>
    </location>
    <ligand>
        <name>S-adenosyl-L-methionine</name>
        <dbReference type="ChEBI" id="CHEBI:59789"/>
    </ligand>
</feature>
<dbReference type="GO" id="GO:0006400">
    <property type="term" value="P:tRNA modification"/>
    <property type="evidence" value="ECO:0007669"/>
    <property type="project" value="UniProtKB-UniRule"/>
</dbReference>
<name>D0KS63_SACS9</name>
<feature type="domain" description="SAM-dependent MTase RsmB/NOP-type" evidence="6">
    <location>
        <begin position="82"/>
        <end position="350"/>
    </location>
</feature>
<comment type="catalytic activity">
    <reaction evidence="5">
        <text>cytidine(72) in tRNA + S-adenosyl-L-methionine = 5-methylcytidine(72) in tRNA + S-adenosyl-L-homocysteine + H(+)</text>
        <dbReference type="Rhea" id="RHEA:61988"/>
        <dbReference type="Rhea" id="RHEA-COMP:15996"/>
        <dbReference type="Rhea" id="RHEA-COMP:15997"/>
        <dbReference type="ChEBI" id="CHEBI:15378"/>
        <dbReference type="ChEBI" id="CHEBI:57856"/>
        <dbReference type="ChEBI" id="CHEBI:59789"/>
        <dbReference type="ChEBI" id="CHEBI:74483"/>
        <dbReference type="ChEBI" id="CHEBI:82748"/>
    </reaction>
</comment>
<comment type="function">
    <text evidence="5">S-adenosyl-L-methionine-dependent methyltransferase that specifically methylates the C5 position of cytosine 72 in several tRNAs.</text>
</comment>
<dbReference type="HAMAP" id="MF_02237">
    <property type="entry name" value="NSUN6"/>
    <property type="match status" value="1"/>
</dbReference>
<dbReference type="EC" id="2.1.1.-" evidence="5"/>
<keyword evidence="1 5" id="KW-0489">Methyltransferase</keyword>
<reference evidence="7" key="1">
    <citation type="submission" date="2009-10" db="EMBL/GenBank/DDBJ databases">
        <title>Complete sequence of Sulfolobus solfataricus 98/2.</title>
        <authorList>
            <consortium name="US DOE Joint Genome Institute"/>
            <person name="Lucas S."/>
            <person name="Copeland A."/>
            <person name="Lapidus A."/>
            <person name="Glavina del Rio T."/>
            <person name="Tice H."/>
            <person name="Bruce D."/>
            <person name="Goodwin L."/>
            <person name="Pitluck S."/>
            <person name="Munk A.C."/>
            <person name="Brettin T."/>
            <person name="Detter J.C."/>
            <person name="Han C."/>
            <person name="Tapia R."/>
            <person name="Larimer F."/>
            <person name="Land M."/>
            <person name="Hauser L."/>
            <person name="Kyrpides N."/>
            <person name="Ovchinnikova G."/>
            <person name="Mead D."/>
        </authorList>
    </citation>
    <scope>NUCLEOTIDE SEQUENCE [LARGE SCALE GENOMIC DNA]</scope>
    <source>
        <strain evidence="7">98/2</strain>
    </source>
</reference>
<protein>
    <recommendedName>
        <fullName evidence="5">tRNA (cytosine(72)-C(5))-methyltransferase</fullName>
        <shortName evidence="5">tRNA:m(5)C72 MTase</shortName>
        <ecNumber evidence="5">2.1.1.-</ecNumber>
    </recommendedName>
</protein>
<evidence type="ECO:0000256" key="5">
    <source>
        <dbReference type="HAMAP-Rule" id="MF_02237"/>
    </source>
</evidence>
<feature type="binding site" evidence="5">
    <location>
        <position position="257"/>
    </location>
    <ligand>
        <name>S-adenosyl-L-methionine</name>
        <dbReference type="ChEBI" id="CHEBI:59789"/>
    </ligand>
</feature>
<dbReference type="Gene3D" id="3.30.70.1170">
    <property type="entry name" value="Sun protein, domain 3"/>
    <property type="match status" value="1"/>
</dbReference>
<feature type="binding site" evidence="5">
    <location>
        <position position="284"/>
    </location>
    <ligand>
        <name>S-adenosyl-L-methionine</name>
        <dbReference type="ChEBI" id="CHEBI:59789"/>
    </ligand>
</feature>
<dbReference type="GO" id="GO:0000049">
    <property type="term" value="F:tRNA binding"/>
    <property type="evidence" value="ECO:0007669"/>
    <property type="project" value="UniProtKB-UniRule"/>
</dbReference>
<evidence type="ECO:0000256" key="1">
    <source>
        <dbReference type="ARBA" id="ARBA00022603"/>
    </source>
</evidence>
<dbReference type="InterPro" id="IPR029063">
    <property type="entry name" value="SAM-dependent_MTases_sf"/>
</dbReference>
<dbReference type="InterPro" id="IPR001678">
    <property type="entry name" value="MeTrfase_RsmB-F_NOP2_dom"/>
</dbReference>
<proteinExistence type="inferred from homology"/>
<gene>
    <name evidence="7" type="ordered locus">Ssol_1346</name>
</gene>
<dbReference type="CDD" id="cd02440">
    <property type="entry name" value="AdoMet_MTases"/>
    <property type="match status" value="1"/>
</dbReference>
<accession>D0KS63</accession>
<organism evidence="7">
    <name type="scientific">Saccharolobus solfataricus (strain 98/2)</name>
    <name type="common">Sulfolobus solfataricus</name>
    <dbReference type="NCBI Taxonomy" id="555311"/>
    <lineage>
        <taxon>Archaea</taxon>
        <taxon>Thermoproteota</taxon>
        <taxon>Thermoprotei</taxon>
        <taxon>Sulfolobales</taxon>
        <taxon>Sulfolobaceae</taxon>
        <taxon>Saccharolobus</taxon>
    </lineage>
</organism>
<dbReference type="PANTHER" id="PTHR22807:SF34">
    <property type="entry name" value="TRNA (CYTOSINE(72)-C(5))-METHYLTRANSFERASE NSUN6"/>
    <property type="match status" value="1"/>
</dbReference>
<dbReference type="CDD" id="cd07953">
    <property type="entry name" value="PUA"/>
    <property type="match status" value="1"/>
</dbReference>
<dbReference type="SUPFAM" id="SSF88697">
    <property type="entry name" value="PUA domain-like"/>
    <property type="match status" value="1"/>
</dbReference>
<comment type="similarity">
    <text evidence="5">Belongs to the class I-like SAM-binding methyltransferase superfamily. RsmB/NOP family.</text>
</comment>
<evidence type="ECO:0000259" key="6">
    <source>
        <dbReference type="PROSITE" id="PS51686"/>
    </source>
</evidence>
<comment type="caution">
    <text evidence="5">Lacks conserved residue(s) required for the propagation of feature annotation.</text>
</comment>
<dbReference type="PROSITE" id="PS51686">
    <property type="entry name" value="SAM_MT_RSMB_NOP"/>
    <property type="match status" value="1"/>
</dbReference>
<dbReference type="GO" id="GO:0001510">
    <property type="term" value="P:RNA methylation"/>
    <property type="evidence" value="ECO:0007669"/>
    <property type="project" value="InterPro"/>
</dbReference>
<dbReference type="GO" id="GO:0016428">
    <property type="term" value="F:tRNA (cytidine-5-)-methyltransferase activity"/>
    <property type="evidence" value="ECO:0007669"/>
    <property type="project" value="UniProtKB-UniRule"/>
</dbReference>
<dbReference type="KEGG" id="sol:Ssol_1346"/>
<evidence type="ECO:0000256" key="3">
    <source>
        <dbReference type="ARBA" id="ARBA00022691"/>
    </source>
</evidence>